<evidence type="ECO:0000313" key="3">
    <source>
        <dbReference type="EMBL" id="KNZ51069.1"/>
    </source>
</evidence>
<feature type="compositionally biased region" description="Polar residues" evidence="2">
    <location>
        <begin position="337"/>
        <end position="353"/>
    </location>
</feature>
<keyword evidence="1" id="KW-0808">Transferase</keyword>
<reference evidence="3 4" key="1">
    <citation type="submission" date="2015-08" db="EMBL/GenBank/DDBJ databases">
        <title>Next Generation Sequencing and Analysis of the Genome of Puccinia sorghi L Schw, the Causal Agent of Maize Common Rust.</title>
        <authorList>
            <person name="Rochi L."/>
            <person name="Burguener G."/>
            <person name="Darino M."/>
            <person name="Turjanski A."/>
            <person name="Kreff E."/>
            <person name="Dieguez M.J."/>
            <person name="Sacco F."/>
        </authorList>
    </citation>
    <scope>NUCLEOTIDE SEQUENCE [LARGE SCALE GENOMIC DNA]</scope>
    <source>
        <strain evidence="3 4">RO10H11247</strain>
    </source>
</reference>
<organism evidence="3 4">
    <name type="scientific">Puccinia sorghi</name>
    <dbReference type="NCBI Taxonomy" id="27349"/>
    <lineage>
        <taxon>Eukaryota</taxon>
        <taxon>Fungi</taxon>
        <taxon>Dikarya</taxon>
        <taxon>Basidiomycota</taxon>
        <taxon>Pucciniomycotina</taxon>
        <taxon>Pucciniomycetes</taxon>
        <taxon>Pucciniales</taxon>
        <taxon>Pucciniaceae</taxon>
        <taxon>Puccinia</taxon>
    </lineage>
</organism>
<feature type="non-terminal residue" evidence="3">
    <location>
        <position position="1"/>
    </location>
</feature>
<accession>A0A0L6URB3</accession>
<dbReference type="AlphaFoldDB" id="A0A0L6URB3"/>
<protein>
    <submittedName>
        <fullName evidence="3">Uncharacterized protein</fullName>
    </submittedName>
</protein>
<dbReference type="Pfam" id="PF14377">
    <property type="entry name" value="UBM"/>
    <property type="match status" value="3"/>
</dbReference>
<proteinExistence type="predicted"/>
<name>A0A0L6URB3_9BASI</name>
<gene>
    <name evidence="3" type="ORF">VP01_4105g1</name>
</gene>
<evidence type="ECO:0000256" key="2">
    <source>
        <dbReference type="SAM" id="MobiDB-lite"/>
    </source>
</evidence>
<dbReference type="Proteomes" id="UP000037035">
    <property type="component" value="Unassembled WGS sequence"/>
</dbReference>
<comment type="caution">
    <text evidence="3">The sequence shown here is derived from an EMBL/GenBank/DDBJ whole genome shotgun (WGS) entry which is preliminary data.</text>
</comment>
<dbReference type="OrthoDB" id="3365145at2759"/>
<feature type="region of interest" description="Disordered" evidence="2">
    <location>
        <begin position="245"/>
        <end position="279"/>
    </location>
</feature>
<dbReference type="GO" id="GO:0016740">
    <property type="term" value="F:transferase activity"/>
    <property type="evidence" value="ECO:0007669"/>
    <property type="project" value="UniProtKB-KW"/>
</dbReference>
<evidence type="ECO:0000313" key="4">
    <source>
        <dbReference type="Proteomes" id="UP000037035"/>
    </source>
</evidence>
<dbReference type="InterPro" id="IPR025527">
    <property type="entry name" value="HUWE1/Rev1_UBM"/>
</dbReference>
<dbReference type="EMBL" id="LAVV01009175">
    <property type="protein sequence ID" value="KNZ51069.1"/>
    <property type="molecule type" value="Genomic_DNA"/>
</dbReference>
<feature type="region of interest" description="Disordered" evidence="2">
    <location>
        <begin position="166"/>
        <end position="217"/>
    </location>
</feature>
<feature type="compositionally biased region" description="Polar residues" evidence="2">
    <location>
        <begin position="268"/>
        <end position="279"/>
    </location>
</feature>
<dbReference type="VEuPathDB" id="FungiDB:VP01_4105g1"/>
<sequence length="538" mass="57835">ARNVMNFLNSGDQIINSGGARGEIEDNLEDEDGGSVADRAHAGDDGFKGGSLDICDRVVIDTGVANRAHRFGWSSHPAPLQSQITYLDDHKPVDSQWESLPTLFWSKTPSRGEGFTRSDRGAGQLIEHILGTAAYSQRPIHIDLGQGPNGPSLGGIVIDPQRGVVTPLTRSAPGRLNGPRRHESFSESPLSPHVPSKQQRKTSLKERNVSSSLSEAVPTTRDEVAILPLPVDVTGIAESLALVNASADEPNAPTSKPSGNKDSEIHDGTSSGNQQGQDMMNSESITVPVGSVPENDAMQGVDSHNDILEVINLARQLANRIGSTAEESGAQDIESGQPPSNSESGAPQPEDTLNQAPVASELTNAASPAVLSQRVTIMINGAKVDITNTGIDPTFLEALPDDMREEVLNQQFREQQLVQEELSVLVPSSISTNFLDALHPEIQAEVICSEFADQPHRFRKDQARNTAMAAGNFTAANPELDLATFLARLDPSLREAILLKQDDGFISTLPPNLLAEVDAMRDCVHRQRHAIQYGQARD</sequence>
<keyword evidence="4" id="KW-1185">Reference proteome</keyword>
<feature type="region of interest" description="Disordered" evidence="2">
    <location>
        <begin position="16"/>
        <end position="43"/>
    </location>
</feature>
<feature type="region of interest" description="Disordered" evidence="2">
    <location>
        <begin position="323"/>
        <end position="353"/>
    </location>
</feature>
<dbReference type="STRING" id="27349.A0A0L6URB3"/>
<evidence type="ECO:0000256" key="1">
    <source>
        <dbReference type="ARBA" id="ARBA00022679"/>
    </source>
</evidence>